<reference evidence="2 3" key="1">
    <citation type="submission" date="2015-12" db="EMBL/GenBank/DDBJ databases">
        <title>The genome of Folsomia candida.</title>
        <authorList>
            <person name="Faddeeva A."/>
            <person name="Derks M.F."/>
            <person name="Anvar Y."/>
            <person name="Smit S."/>
            <person name="Van Straalen N."/>
            <person name="Roelofs D."/>
        </authorList>
    </citation>
    <scope>NUCLEOTIDE SEQUENCE [LARGE SCALE GENOMIC DNA]</scope>
    <source>
        <strain evidence="2 3">VU population</strain>
        <tissue evidence="2">Whole body</tissue>
    </source>
</reference>
<keyword evidence="1" id="KW-0732">Signal</keyword>
<dbReference type="EMBL" id="LNIX01000007">
    <property type="protein sequence ID" value="OXA52321.1"/>
    <property type="molecule type" value="Genomic_DNA"/>
</dbReference>
<dbReference type="InterPro" id="IPR011024">
    <property type="entry name" value="G_crystallin-like"/>
</dbReference>
<dbReference type="SUPFAM" id="SSF49695">
    <property type="entry name" value="gamma-Crystallin-like"/>
    <property type="match status" value="1"/>
</dbReference>
<dbReference type="AlphaFoldDB" id="A0A226E5Z9"/>
<feature type="signal peptide" evidence="1">
    <location>
        <begin position="1"/>
        <end position="20"/>
    </location>
</feature>
<name>A0A226E5Z9_FOLCA</name>
<dbReference type="Proteomes" id="UP000198287">
    <property type="component" value="Unassembled WGS sequence"/>
</dbReference>
<proteinExistence type="predicted"/>
<organism evidence="2 3">
    <name type="scientific">Folsomia candida</name>
    <name type="common">Springtail</name>
    <dbReference type="NCBI Taxonomy" id="158441"/>
    <lineage>
        <taxon>Eukaryota</taxon>
        <taxon>Metazoa</taxon>
        <taxon>Ecdysozoa</taxon>
        <taxon>Arthropoda</taxon>
        <taxon>Hexapoda</taxon>
        <taxon>Collembola</taxon>
        <taxon>Entomobryomorpha</taxon>
        <taxon>Isotomoidea</taxon>
        <taxon>Isotomidae</taxon>
        <taxon>Proisotominae</taxon>
        <taxon>Folsomia</taxon>
    </lineage>
</organism>
<accession>A0A226E5Z9</accession>
<comment type="caution">
    <text evidence="2">The sequence shown here is derived from an EMBL/GenBank/DDBJ whole genome shotgun (WGS) entry which is preliminary data.</text>
</comment>
<gene>
    <name evidence="2" type="ORF">Fcan01_12962</name>
</gene>
<evidence type="ECO:0000313" key="2">
    <source>
        <dbReference type="EMBL" id="OXA52321.1"/>
    </source>
</evidence>
<evidence type="ECO:0000256" key="1">
    <source>
        <dbReference type="SAM" id="SignalP"/>
    </source>
</evidence>
<protein>
    <submittedName>
        <fullName evidence="2">Uncharacterized protein</fullName>
    </submittedName>
</protein>
<evidence type="ECO:0000313" key="3">
    <source>
        <dbReference type="Proteomes" id="UP000198287"/>
    </source>
</evidence>
<feature type="chain" id="PRO_5012036504" evidence="1">
    <location>
        <begin position="21"/>
        <end position="262"/>
    </location>
</feature>
<keyword evidence="3" id="KW-1185">Reference proteome</keyword>
<sequence>MIVLNKPSFVLAATLLLTLGQPNAGKFIESRSDNLQKFTFFTNEDYTGDSESFTYSVPNVQDVTIIGRVAKSFCVEKGVWVIYGNITFGPTYQEDPVNPTFDISNGLLANSNLGMVCVSLHDDDNGQSATYTSIRHLASNDLDATSLSLFEERWKGNELFVEGDSLRLPNPMSVTSFAYTGNNPWTLTLSSGEQYCLQPGANDPFLMGISFSDVLESVQVVAAQKGCDESNNEMKNLPVRHLENFTLYPTLSSRIVKLKVFP</sequence>